<reference evidence="6 7" key="1">
    <citation type="journal article" date="2024" name="J Genomics">
        <title>Draft genome sequencing and assembly of Favolaschia claudopus CIRM-BRFM 2984 isolated from oak limbs.</title>
        <authorList>
            <person name="Navarro D."/>
            <person name="Drula E."/>
            <person name="Chaduli D."/>
            <person name="Cazenave R."/>
            <person name="Ahrendt S."/>
            <person name="Wang J."/>
            <person name="Lipzen A."/>
            <person name="Daum C."/>
            <person name="Barry K."/>
            <person name="Grigoriev I.V."/>
            <person name="Favel A."/>
            <person name="Rosso M.N."/>
            <person name="Martin F."/>
        </authorList>
    </citation>
    <scope>NUCLEOTIDE SEQUENCE [LARGE SCALE GENOMIC DNA]</scope>
    <source>
        <strain evidence="6 7">CIRM-BRFM 2984</strain>
    </source>
</reference>
<feature type="compositionally biased region" description="Low complexity" evidence="2">
    <location>
        <begin position="195"/>
        <end position="204"/>
    </location>
</feature>
<feature type="region of interest" description="Disordered" evidence="2">
    <location>
        <begin position="183"/>
        <end position="204"/>
    </location>
</feature>
<gene>
    <name evidence="6" type="ORF">R3P38DRAFT_277065</name>
</gene>
<evidence type="ECO:0000256" key="1">
    <source>
        <dbReference type="ARBA" id="ARBA00022729"/>
    </source>
</evidence>
<keyword evidence="1 4" id="KW-0732">Signal</keyword>
<evidence type="ECO:0000313" key="6">
    <source>
        <dbReference type="EMBL" id="KAK6988715.1"/>
    </source>
</evidence>
<dbReference type="EMBL" id="JAWWNJ010000121">
    <property type="protein sequence ID" value="KAK6988715.1"/>
    <property type="molecule type" value="Genomic_DNA"/>
</dbReference>
<dbReference type="Pfam" id="PF10342">
    <property type="entry name" value="Kre9_KNH"/>
    <property type="match status" value="1"/>
</dbReference>
<keyword evidence="3" id="KW-0472">Membrane</keyword>
<name>A0AAV9ZQ44_9AGAR</name>
<evidence type="ECO:0000313" key="7">
    <source>
        <dbReference type="Proteomes" id="UP001362999"/>
    </source>
</evidence>
<proteinExistence type="predicted"/>
<accession>A0AAV9ZQ44</accession>
<keyword evidence="3" id="KW-0812">Transmembrane</keyword>
<protein>
    <recommendedName>
        <fullName evidence="5">Yeast cell wall synthesis Kre9/Knh1-like N-terminal domain-containing protein</fullName>
    </recommendedName>
</protein>
<feature type="transmembrane region" description="Helical" evidence="3">
    <location>
        <begin position="247"/>
        <end position="267"/>
    </location>
</feature>
<keyword evidence="7" id="KW-1185">Reference proteome</keyword>
<evidence type="ECO:0000256" key="2">
    <source>
        <dbReference type="SAM" id="MobiDB-lite"/>
    </source>
</evidence>
<organism evidence="6 7">
    <name type="scientific">Favolaschia claudopus</name>
    <dbReference type="NCBI Taxonomy" id="2862362"/>
    <lineage>
        <taxon>Eukaryota</taxon>
        <taxon>Fungi</taxon>
        <taxon>Dikarya</taxon>
        <taxon>Basidiomycota</taxon>
        <taxon>Agaricomycotina</taxon>
        <taxon>Agaricomycetes</taxon>
        <taxon>Agaricomycetidae</taxon>
        <taxon>Agaricales</taxon>
        <taxon>Marasmiineae</taxon>
        <taxon>Mycenaceae</taxon>
        <taxon>Favolaschia</taxon>
    </lineage>
</organism>
<evidence type="ECO:0000259" key="5">
    <source>
        <dbReference type="Pfam" id="PF10342"/>
    </source>
</evidence>
<keyword evidence="3" id="KW-1133">Transmembrane helix</keyword>
<dbReference type="Proteomes" id="UP001362999">
    <property type="component" value="Unassembled WGS sequence"/>
</dbReference>
<evidence type="ECO:0000256" key="3">
    <source>
        <dbReference type="SAM" id="Phobius"/>
    </source>
</evidence>
<dbReference type="AlphaFoldDB" id="A0AAV9ZQ44"/>
<feature type="compositionally biased region" description="Low complexity" evidence="2">
    <location>
        <begin position="119"/>
        <end position="136"/>
    </location>
</feature>
<sequence>MFNSFTKLCVSILAFSGAAAAISNLQAPSSPVAGKPITITWSSTSEDKEPVTLALFSTKPTFNGGYAIANPIHPKANKATVMLPDVVPGNGFTLAFISMSDTSKILATSPEFEIAGTGTAESTATHKTTAAHGTATPSAASAHHPTQALVNATGSAAGHASNALLPTSIISAATSLFGSNSNSISGLTSQPTPSPSASGSMQSSQTRPLLSTALSFASSAVHSATNPSSSAHKNGAPTSSFSTAAGVPALACLFAALLSAGVFFGVAV</sequence>
<evidence type="ECO:0000256" key="4">
    <source>
        <dbReference type="SAM" id="SignalP"/>
    </source>
</evidence>
<dbReference type="InterPro" id="IPR018466">
    <property type="entry name" value="Kre9/Knh1-like_N"/>
</dbReference>
<feature type="chain" id="PRO_5043934161" description="Yeast cell wall synthesis Kre9/Knh1-like N-terminal domain-containing protein" evidence="4">
    <location>
        <begin position="22"/>
        <end position="268"/>
    </location>
</feature>
<feature type="signal peptide" evidence="4">
    <location>
        <begin position="1"/>
        <end position="21"/>
    </location>
</feature>
<feature type="domain" description="Yeast cell wall synthesis Kre9/Knh1-like N-terminal" evidence="5">
    <location>
        <begin position="32"/>
        <end position="114"/>
    </location>
</feature>
<comment type="caution">
    <text evidence="6">The sequence shown here is derived from an EMBL/GenBank/DDBJ whole genome shotgun (WGS) entry which is preliminary data.</text>
</comment>
<feature type="region of interest" description="Disordered" evidence="2">
    <location>
        <begin position="119"/>
        <end position="144"/>
    </location>
</feature>